<keyword evidence="6" id="KW-1133">Transmembrane helix</keyword>
<keyword evidence="6" id="KW-0472">Membrane</keyword>
<dbReference type="PANTHER" id="PTHR10869:SF246">
    <property type="entry name" value="TRANSMEMBRANE PROLYL 4-HYDROXYLASE"/>
    <property type="match status" value="1"/>
</dbReference>
<evidence type="ECO:0000256" key="1">
    <source>
        <dbReference type="ARBA" id="ARBA00001961"/>
    </source>
</evidence>
<reference evidence="8" key="1">
    <citation type="journal article" date="2020" name="Nature">
        <title>Giant virus diversity and host interactions through global metagenomics.</title>
        <authorList>
            <person name="Schulz F."/>
            <person name="Roux S."/>
            <person name="Paez-Espino D."/>
            <person name="Jungbluth S."/>
            <person name="Walsh D.A."/>
            <person name="Denef V.J."/>
            <person name="McMahon K.D."/>
            <person name="Konstantinidis K.T."/>
            <person name="Eloe-Fadrosh E.A."/>
            <person name="Kyrpides N.C."/>
            <person name="Woyke T."/>
        </authorList>
    </citation>
    <scope>NUCLEOTIDE SEQUENCE</scope>
    <source>
        <strain evidence="8">GVMAG-M-3300020166-5</strain>
    </source>
</reference>
<dbReference type="InterPro" id="IPR045054">
    <property type="entry name" value="P4HA-like"/>
</dbReference>
<keyword evidence="3" id="KW-0223">Dioxygenase</keyword>
<dbReference type="EMBL" id="MN739284">
    <property type="protein sequence ID" value="QHS97041.1"/>
    <property type="molecule type" value="Genomic_DNA"/>
</dbReference>
<dbReference type="Gene3D" id="2.60.120.620">
    <property type="entry name" value="q2cbj1_9rhob like domain"/>
    <property type="match status" value="1"/>
</dbReference>
<dbReference type="Pfam" id="PF13640">
    <property type="entry name" value="2OG-FeII_Oxy_3"/>
    <property type="match status" value="1"/>
</dbReference>
<proteinExistence type="predicted"/>
<evidence type="ECO:0000256" key="3">
    <source>
        <dbReference type="ARBA" id="ARBA00022964"/>
    </source>
</evidence>
<dbReference type="PROSITE" id="PS51471">
    <property type="entry name" value="FE2OG_OXY"/>
    <property type="match status" value="1"/>
</dbReference>
<dbReference type="GO" id="GO:0005506">
    <property type="term" value="F:iron ion binding"/>
    <property type="evidence" value="ECO:0007669"/>
    <property type="project" value="InterPro"/>
</dbReference>
<dbReference type="GO" id="GO:0031418">
    <property type="term" value="F:L-ascorbic acid binding"/>
    <property type="evidence" value="ECO:0007669"/>
    <property type="project" value="InterPro"/>
</dbReference>
<evidence type="ECO:0000313" key="8">
    <source>
        <dbReference type="EMBL" id="QHS97041.1"/>
    </source>
</evidence>
<keyword evidence="6" id="KW-0812">Transmembrane</keyword>
<evidence type="ECO:0000259" key="7">
    <source>
        <dbReference type="PROSITE" id="PS51471"/>
    </source>
</evidence>
<dbReference type="InterPro" id="IPR006620">
    <property type="entry name" value="Pro_4_hyd_alph"/>
</dbReference>
<keyword evidence="5" id="KW-0408">Iron</keyword>
<dbReference type="PANTHER" id="PTHR10869">
    <property type="entry name" value="PROLYL 4-HYDROXYLASE ALPHA SUBUNIT"/>
    <property type="match status" value="1"/>
</dbReference>
<protein>
    <recommendedName>
        <fullName evidence="7">Fe2OG dioxygenase domain-containing protein</fullName>
    </recommendedName>
</protein>
<evidence type="ECO:0000256" key="5">
    <source>
        <dbReference type="ARBA" id="ARBA00023004"/>
    </source>
</evidence>
<comment type="cofactor">
    <cofactor evidence="1">
        <name>L-ascorbate</name>
        <dbReference type="ChEBI" id="CHEBI:38290"/>
    </cofactor>
</comment>
<evidence type="ECO:0000256" key="6">
    <source>
        <dbReference type="SAM" id="Phobius"/>
    </source>
</evidence>
<name>A0A6C0BYZ6_9ZZZZ</name>
<evidence type="ECO:0000256" key="2">
    <source>
        <dbReference type="ARBA" id="ARBA00022723"/>
    </source>
</evidence>
<dbReference type="InterPro" id="IPR044862">
    <property type="entry name" value="Pro_4_hyd_alph_FE2OG_OXY"/>
</dbReference>
<keyword evidence="4" id="KW-0560">Oxidoreductase</keyword>
<feature type="domain" description="Fe2OG dioxygenase" evidence="7">
    <location>
        <begin position="118"/>
        <end position="228"/>
    </location>
</feature>
<sequence>MLMNYTYMTIIIILIISCIAIFLYHYNRKPQYKGRGYCDITAEYVMPQIYENFVTNDEINHLINSATPKFIDSTVLHPEGPSQDDGRKSKTAWLPKTDPVIYNIIKRVCDIVKIPVENAEEMQIVKYDPSGFYNEHFDSSCEDNKESVEFEKFGGQRPVTMIIYLNDDFTGGFTSFPKLKQEFQPKKGNALLFYSLQKHGNKGHPLSLHAGMPVLTGQKYIANIWLREKPYKNIIT</sequence>
<accession>A0A6C0BYZ6</accession>
<dbReference type="AlphaFoldDB" id="A0A6C0BYZ6"/>
<evidence type="ECO:0000256" key="4">
    <source>
        <dbReference type="ARBA" id="ARBA00023002"/>
    </source>
</evidence>
<feature type="transmembrane region" description="Helical" evidence="6">
    <location>
        <begin position="6"/>
        <end position="26"/>
    </location>
</feature>
<dbReference type="SMART" id="SM00702">
    <property type="entry name" value="P4Hc"/>
    <property type="match status" value="1"/>
</dbReference>
<keyword evidence="2" id="KW-0479">Metal-binding</keyword>
<organism evidence="8">
    <name type="scientific">viral metagenome</name>
    <dbReference type="NCBI Taxonomy" id="1070528"/>
    <lineage>
        <taxon>unclassified sequences</taxon>
        <taxon>metagenomes</taxon>
        <taxon>organismal metagenomes</taxon>
    </lineage>
</organism>
<dbReference type="GO" id="GO:0005783">
    <property type="term" value="C:endoplasmic reticulum"/>
    <property type="evidence" value="ECO:0007669"/>
    <property type="project" value="TreeGrafter"/>
</dbReference>
<dbReference type="InterPro" id="IPR005123">
    <property type="entry name" value="Oxoglu/Fe-dep_dioxygenase_dom"/>
</dbReference>
<dbReference type="GO" id="GO:0004656">
    <property type="term" value="F:procollagen-proline 4-dioxygenase activity"/>
    <property type="evidence" value="ECO:0007669"/>
    <property type="project" value="TreeGrafter"/>
</dbReference>